<dbReference type="RefSeq" id="WP_165864098.1">
    <property type="nucleotide sequence ID" value="NZ_AP025739.1"/>
</dbReference>
<dbReference type="Proteomes" id="UP000287394">
    <property type="component" value="Chromosome"/>
</dbReference>
<organism evidence="1 2">
    <name type="scientific">Capsulimonas corticalis</name>
    <dbReference type="NCBI Taxonomy" id="2219043"/>
    <lineage>
        <taxon>Bacteria</taxon>
        <taxon>Bacillati</taxon>
        <taxon>Armatimonadota</taxon>
        <taxon>Armatimonadia</taxon>
        <taxon>Capsulimonadales</taxon>
        <taxon>Capsulimonadaceae</taxon>
        <taxon>Capsulimonas</taxon>
    </lineage>
</organism>
<evidence type="ECO:0000313" key="1">
    <source>
        <dbReference type="EMBL" id="BDI28766.1"/>
    </source>
</evidence>
<proteinExistence type="predicted"/>
<name>A0A402CTW6_9BACT</name>
<reference evidence="1 2" key="1">
    <citation type="journal article" date="2019" name="Int. J. Syst. Evol. Microbiol.">
        <title>Capsulimonas corticalis gen. nov., sp. nov., an aerobic capsulated bacterium, of a novel bacterial order, Capsulimonadales ord. nov., of the class Armatimonadia of the phylum Armatimonadetes.</title>
        <authorList>
            <person name="Li J."/>
            <person name="Kudo C."/>
            <person name="Tonouchi A."/>
        </authorList>
    </citation>
    <scope>NUCLEOTIDE SEQUENCE [LARGE SCALE GENOMIC DNA]</scope>
    <source>
        <strain evidence="1 2">AX-7</strain>
    </source>
</reference>
<keyword evidence="2" id="KW-1185">Reference proteome</keyword>
<accession>A0A402CTW6</accession>
<dbReference type="KEGG" id="ccot:CCAX7_008170"/>
<gene>
    <name evidence="1" type="ORF">CCAX7_008170</name>
</gene>
<dbReference type="AlphaFoldDB" id="A0A402CTW6"/>
<protein>
    <submittedName>
        <fullName evidence="1">Uncharacterized protein</fullName>
    </submittedName>
</protein>
<dbReference type="EMBL" id="AP025739">
    <property type="protein sequence ID" value="BDI28766.1"/>
    <property type="molecule type" value="Genomic_DNA"/>
</dbReference>
<sequence length="56" mass="6251">MIRASNTTQEALRAALRWGHVHICVLGQITVTCGAMRLCFSTVTDYLNLTQKMLGR</sequence>
<evidence type="ECO:0000313" key="2">
    <source>
        <dbReference type="Proteomes" id="UP000287394"/>
    </source>
</evidence>